<dbReference type="InterPro" id="IPR002110">
    <property type="entry name" value="Ankyrin_rpt"/>
</dbReference>
<keyword evidence="5" id="KW-1185">Reference proteome</keyword>
<dbReference type="SMART" id="SM00248">
    <property type="entry name" value="ANK"/>
    <property type="match status" value="6"/>
</dbReference>
<dbReference type="SUPFAM" id="SSF48403">
    <property type="entry name" value="Ankyrin repeat"/>
    <property type="match status" value="1"/>
</dbReference>
<protein>
    <submittedName>
        <fullName evidence="4">Uncharacterized protein</fullName>
    </submittedName>
</protein>
<feature type="repeat" description="ANK" evidence="3">
    <location>
        <begin position="82"/>
        <end position="114"/>
    </location>
</feature>
<dbReference type="EMBL" id="CADCXV010000778">
    <property type="protein sequence ID" value="CAB0035325.1"/>
    <property type="molecule type" value="Genomic_DNA"/>
</dbReference>
<name>A0A6H5ID50_9HYME</name>
<feature type="repeat" description="ANK" evidence="3">
    <location>
        <begin position="199"/>
        <end position="231"/>
    </location>
</feature>
<keyword evidence="2 3" id="KW-0040">ANK repeat</keyword>
<dbReference type="PANTHER" id="PTHR24198">
    <property type="entry name" value="ANKYRIN REPEAT AND PROTEIN KINASE DOMAIN-CONTAINING PROTEIN"/>
    <property type="match status" value="1"/>
</dbReference>
<dbReference type="PROSITE" id="PS50088">
    <property type="entry name" value="ANK_REPEAT"/>
    <property type="match status" value="3"/>
</dbReference>
<reference evidence="4 5" key="1">
    <citation type="submission" date="2020-02" db="EMBL/GenBank/DDBJ databases">
        <authorList>
            <person name="Ferguson B K."/>
        </authorList>
    </citation>
    <scope>NUCLEOTIDE SEQUENCE [LARGE SCALE GENOMIC DNA]</scope>
</reference>
<evidence type="ECO:0000256" key="1">
    <source>
        <dbReference type="ARBA" id="ARBA00022737"/>
    </source>
</evidence>
<dbReference type="AlphaFoldDB" id="A0A6H5ID50"/>
<accession>A0A6H5ID50</accession>
<gene>
    <name evidence="4" type="ORF">TBRA_LOCUS7223</name>
</gene>
<evidence type="ECO:0000256" key="3">
    <source>
        <dbReference type="PROSITE-ProRule" id="PRU00023"/>
    </source>
</evidence>
<dbReference type="Proteomes" id="UP000479190">
    <property type="component" value="Unassembled WGS sequence"/>
</dbReference>
<dbReference type="PROSITE" id="PS50297">
    <property type="entry name" value="ANK_REP_REGION"/>
    <property type="match status" value="3"/>
</dbReference>
<organism evidence="4 5">
    <name type="scientific">Trichogramma brassicae</name>
    <dbReference type="NCBI Taxonomy" id="86971"/>
    <lineage>
        <taxon>Eukaryota</taxon>
        <taxon>Metazoa</taxon>
        <taxon>Ecdysozoa</taxon>
        <taxon>Arthropoda</taxon>
        <taxon>Hexapoda</taxon>
        <taxon>Insecta</taxon>
        <taxon>Pterygota</taxon>
        <taxon>Neoptera</taxon>
        <taxon>Endopterygota</taxon>
        <taxon>Hymenoptera</taxon>
        <taxon>Apocrita</taxon>
        <taxon>Proctotrupomorpha</taxon>
        <taxon>Chalcidoidea</taxon>
        <taxon>Trichogrammatidae</taxon>
        <taxon>Trichogramma</taxon>
    </lineage>
</organism>
<dbReference type="OrthoDB" id="19174at2759"/>
<evidence type="ECO:0000256" key="2">
    <source>
        <dbReference type="ARBA" id="ARBA00023043"/>
    </source>
</evidence>
<sequence length="382" mass="43366">MIPRDDNMDYYMKYALKHRSLKIVKLLAANNVNIHEFFFDDGTSALHYLAESSEGDYNFLGETMELIRFIVNESQKNLSDEYGYTYFHGACMAGDEETVRRLISQGVDVDLDTWKDSPLHIAAQYRRKEIVKILLENGASPNRLDRERSTPLHALARQRVGDFVECYTGYIDSIEKRSVDAIVDLLVAKGANIEARNKDENTPLSLAVSRLDVDVTRSLLKHGASLDSIKEHNIFSCNFEPLQLKNYPWTWKIIEVMQLLQSAGYEMSLLARYRMLKCWLKVRGINDTEHLIPHFTSILYTEQRPLLDIHTRGARSRSRSSGSSIAALYIHKVALIVIVVSACSSLSRCYTNASVHAGLYNTRDSPEALCAGMCQQHCVTIC</sequence>
<proteinExistence type="predicted"/>
<keyword evidence="1" id="KW-0677">Repeat</keyword>
<dbReference type="Pfam" id="PF00023">
    <property type="entry name" value="Ank"/>
    <property type="match status" value="1"/>
</dbReference>
<dbReference type="PANTHER" id="PTHR24198:SF165">
    <property type="entry name" value="ANKYRIN REPEAT-CONTAINING PROTEIN-RELATED"/>
    <property type="match status" value="1"/>
</dbReference>
<evidence type="ECO:0000313" key="4">
    <source>
        <dbReference type="EMBL" id="CAB0035325.1"/>
    </source>
</evidence>
<feature type="repeat" description="ANK" evidence="3">
    <location>
        <begin position="114"/>
        <end position="146"/>
    </location>
</feature>
<dbReference type="InterPro" id="IPR036770">
    <property type="entry name" value="Ankyrin_rpt-contain_sf"/>
</dbReference>
<dbReference type="Pfam" id="PF12796">
    <property type="entry name" value="Ank_2"/>
    <property type="match status" value="1"/>
</dbReference>
<evidence type="ECO:0000313" key="5">
    <source>
        <dbReference type="Proteomes" id="UP000479190"/>
    </source>
</evidence>
<dbReference type="Gene3D" id="1.25.40.20">
    <property type="entry name" value="Ankyrin repeat-containing domain"/>
    <property type="match status" value="2"/>
</dbReference>